<protein>
    <submittedName>
        <fullName evidence="1">Uncharacterized protein</fullName>
    </submittedName>
</protein>
<dbReference type="KEGG" id="stae:HNV11_11005"/>
<keyword evidence="2" id="KW-1185">Reference proteome</keyword>
<evidence type="ECO:0000313" key="2">
    <source>
        <dbReference type="Proteomes" id="UP000502756"/>
    </source>
</evidence>
<name>A0A6M5Y921_9BACT</name>
<reference evidence="1 2" key="1">
    <citation type="submission" date="2020-05" db="EMBL/GenBank/DDBJ databases">
        <title>Genome sequencing of Spirosoma sp. TS118.</title>
        <authorList>
            <person name="Lee J.-H."/>
            <person name="Jeong S."/>
            <person name="Zhao L."/>
            <person name="Jung J.-H."/>
            <person name="Kim M.-K."/>
            <person name="Lim S."/>
        </authorList>
    </citation>
    <scope>NUCLEOTIDE SEQUENCE [LARGE SCALE GENOMIC DNA]</scope>
    <source>
        <strain evidence="1 2">TS118</strain>
    </source>
</reference>
<dbReference type="Proteomes" id="UP000502756">
    <property type="component" value="Chromosome"/>
</dbReference>
<dbReference type="EMBL" id="CP053435">
    <property type="protein sequence ID" value="QJW89866.1"/>
    <property type="molecule type" value="Genomic_DNA"/>
</dbReference>
<accession>A0A6M5Y921</accession>
<proteinExistence type="predicted"/>
<dbReference type="AlphaFoldDB" id="A0A6M5Y921"/>
<organism evidence="1 2">
    <name type="scientific">Spirosoma taeanense</name>
    <dbReference type="NCBI Taxonomy" id="2735870"/>
    <lineage>
        <taxon>Bacteria</taxon>
        <taxon>Pseudomonadati</taxon>
        <taxon>Bacteroidota</taxon>
        <taxon>Cytophagia</taxon>
        <taxon>Cytophagales</taxon>
        <taxon>Cytophagaceae</taxon>
        <taxon>Spirosoma</taxon>
    </lineage>
</organism>
<gene>
    <name evidence="1" type="ORF">HNV11_11005</name>
</gene>
<sequence length="210" mass="24600">MAQQNDIKTFDDLCQHYLTWIIQYNSPTYDNPLFFVLYMDTDEEQTDRFVIFQTGEIFATDSLSELKTALLNQSDTLLRFGKVDSWLADLETFEPEANSVCDVGYIITSLEKGVITSLVLEEYVTFINLYGDYCHQDEAKKQLLVYTDDELIRKPWDYFYNSVFWPQYNPEQATNGWKRPSLDIDTKILLTKLNEVIRTFESRIKVVKSA</sequence>
<evidence type="ECO:0000313" key="1">
    <source>
        <dbReference type="EMBL" id="QJW89866.1"/>
    </source>
</evidence>
<dbReference type="RefSeq" id="WP_171739711.1">
    <property type="nucleotide sequence ID" value="NZ_CP053435.1"/>
</dbReference>